<evidence type="ECO:0000313" key="1">
    <source>
        <dbReference type="EMBL" id="EEX72254.1"/>
    </source>
</evidence>
<name>C9LET5_9BACT</name>
<comment type="caution">
    <text evidence="1">The sequence shown here is derived from an EMBL/GenBank/DDBJ whole genome shotgun (WGS) entry which is preliminary data.</text>
</comment>
<reference evidence="1" key="1">
    <citation type="submission" date="2009-09" db="EMBL/GenBank/DDBJ databases">
        <authorList>
            <person name="Weinstock G."/>
            <person name="Sodergren E."/>
            <person name="Clifton S."/>
            <person name="Fulton L."/>
            <person name="Fulton B."/>
            <person name="Courtney L."/>
            <person name="Fronick C."/>
            <person name="Harrison M."/>
            <person name="Strong C."/>
            <person name="Farmer C."/>
            <person name="Delahaunty K."/>
            <person name="Markovic C."/>
            <person name="Hall O."/>
            <person name="Minx P."/>
            <person name="Tomlinson C."/>
            <person name="Mitreva M."/>
            <person name="Nelson J."/>
            <person name="Hou S."/>
            <person name="Wollam A."/>
            <person name="Pepin K.H."/>
            <person name="Johnson M."/>
            <person name="Bhonagiri V."/>
            <person name="Nash W.E."/>
            <person name="Warren W."/>
            <person name="Chinwalla A."/>
            <person name="Mardis E.R."/>
            <person name="Wilson R.K."/>
        </authorList>
    </citation>
    <scope>NUCLEOTIDE SEQUENCE [LARGE SCALE GENOMIC DNA]</scope>
    <source>
        <strain evidence="1">ATCC 51259</strain>
    </source>
</reference>
<dbReference type="EMBL" id="ACIJ02000016">
    <property type="protein sequence ID" value="EEX72254.1"/>
    <property type="molecule type" value="Genomic_DNA"/>
</dbReference>
<gene>
    <name evidence="1" type="ORF">GCWU000325_00716</name>
</gene>
<dbReference type="STRING" id="626522.GCWU000325_00716"/>
<dbReference type="Proteomes" id="UP000003460">
    <property type="component" value="Unassembled WGS sequence"/>
</dbReference>
<accession>C9LET5</accession>
<dbReference type="HOGENOM" id="CLU_2651457_0_0_10"/>
<evidence type="ECO:0000313" key="2">
    <source>
        <dbReference type="Proteomes" id="UP000003460"/>
    </source>
</evidence>
<protein>
    <submittedName>
        <fullName evidence="1">Uncharacterized protein</fullName>
    </submittedName>
</protein>
<proteinExistence type="predicted"/>
<dbReference type="AlphaFoldDB" id="C9LET5"/>
<organism evidence="1 2">
    <name type="scientific">Alloprevotella tannerae ATCC 51259</name>
    <dbReference type="NCBI Taxonomy" id="626522"/>
    <lineage>
        <taxon>Bacteria</taxon>
        <taxon>Pseudomonadati</taxon>
        <taxon>Bacteroidota</taxon>
        <taxon>Bacteroidia</taxon>
        <taxon>Bacteroidales</taxon>
        <taxon>Prevotellaceae</taxon>
        <taxon>Alloprevotella</taxon>
    </lineage>
</organism>
<sequence length="76" mass="8684">MRGQGAVGIERNALRCKRKYALQTFICDIRPYSLSSQNAEQSGQRFKVFASPRHILISVWRHQSAGYKCTQEAIIL</sequence>
<keyword evidence="2" id="KW-1185">Reference proteome</keyword>